<accession>A0A2A9CV22</accession>
<feature type="transmembrane region" description="Helical" evidence="1">
    <location>
        <begin position="77"/>
        <end position="94"/>
    </location>
</feature>
<gene>
    <name evidence="3" type="ORF">ATK74_2041</name>
</gene>
<dbReference type="PROSITE" id="PS51186">
    <property type="entry name" value="GNAT"/>
    <property type="match status" value="1"/>
</dbReference>
<protein>
    <submittedName>
        <fullName evidence="3">Acetyltransferase (GNAT) family protein</fullName>
    </submittedName>
</protein>
<dbReference type="OrthoDB" id="1819306at2"/>
<dbReference type="EMBL" id="PDJC01000001">
    <property type="protein sequence ID" value="PFG17470.1"/>
    <property type="molecule type" value="Genomic_DNA"/>
</dbReference>
<feature type="domain" description="N-acetyltransferase" evidence="2">
    <location>
        <begin position="1"/>
        <end position="196"/>
    </location>
</feature>
<evidence type="ECO:0000313" key="3">
    <source>
        <dbReference type="EMBL" id="PFG17470.1"/>
    </source>
</evidence>
<keyword evidence="4" id="KW-1185">Reference proteome</keyword>
<keyword evidence="1" id="KW-0812">Transmembrane</keyword>
<name>A0A2A9CV22_9ACTN</name>
<keyword evidence="1" id="KW-1133">Transmembrane helix</keyword>
<sequence>MIETGIKKADTRELAELHRRAFPTFFLSSLGVGFLEQFYRGFVGDPTAAVVVARNKHGRIVGAVVGTTRPERFFRRLLLRRLFPFMMVSALAVLRRPSIAGRLFAAVRYRGDGPAQSEGGLLSSICVDPDLRGGGIGRSLLAVWELEAKSRGASVAFLTTDAVDNEAVNQFYLRCGWELLDDFVTSRGRRMNRYCRRLSEVNDRDAARTMR</sequence>
<evidence type="ECO:0000256" key="1">
    <source>
        <dbReference type="SAM" id="Phobius"/>
    </source>
</evidence>
<dbReference type="GO" id="GO:0016747">
    <property type="term" value="F:acyltransferase activity, transferring groups other than amino-acyl groups"/>
    <property type="evidence" value="ECO:0007669"/>
    <property type="project" value="InterPro"/>
</dbReference>
<dbReference type="AlphaFoldDB" id="A0A2A9CV22"/>
<evidence type="ECO:0000313" key="4">
    <source>
        <dbReference type="Proteomes" id="UP000226079"/>
    </source>
</evidence>
<keyword evidence="1" id="KW-0472">Membrane</keyword>
<keyword evidence="3" id="KW-0808">Transferase</keyword>
<dbReference type="Pfam" id="PF13508">
    <property type="entry name" value="Acetyltransf_7"/>
    <property type="match status" value="1"/>
</dbReference>
<dbReference type="InterPro" id="IPR016181">
    <property type="entry name" value="Acyl_CoA_acyltransferase"/>
</dbReference>
<dbReference type="Gene3D" id="3.40.630.30">
    <property type="match status" value="1"/>
</dbReference>
<proteinExistence type="predicted"/>
<evidence type="ECO:0000259" key="2">
    <source>
        <dbReference type="PROSITE" id="PS51186"/>
    </source>
</evidence>
<comment type="caution">
    <text evidence="3">The sequence shown here is derived from an EMBL/GenBank/DDBJ whole genome shotgun (WGS) entry which is preliminary data.</text>
</comment>
<dbReference type="Proteomes" id="UP000226079">
    <property type="component" value="Unassembled WGS sequence"/>
</dbReference>
<reference evidence="3 4" key="1">
    <citation type="submission" date="2017-10" db="EMBL/GenBank/DDBJ databases">
        <title>Sequencing the genomes of 1000 actinobacteria strains.</title>
        <authorList>
            <person name="Klenk H.-P."/>
        </authorList>
    </citation>
    <scope>NUCLEOTIDE SEQUENCE [LARGE SCALE GENOMIC DNA]</scope>
    <source>
        <strain evidence="3 4">DSM 15597</strain>
    </source>
</reference>
<dbReference type="SUPFAM" id="SSF55729">
    <property type="entry name" value="Acyl-CoA N-acyltransferases (Nat)"/>
    <property type="match status" value="1"/>
</dbReference>
<dbReference type="InterPro" id="IPR000182">
    <property type="entry name" value="GNAT_dom"/>
</dbReference>
<organism evidence="3 4">
    <name type="scientific">Propionicimonas paludicola</name>
    <dbReference type="NCBI Taxonomy" id="185243"/>
    <lineage>
        <taxon>Bacteria</taxon>
        <taxon>Bacillati</taxon>
        <taxon>Actinomycetota</taxon>
        <taxon>Actinomycetes</taxon>
        <taxon>Propionibacteriales</taxon>
        <taxon>Nocardioidaceae</taxon>
        <taxon>Propionicimonas</taxon>
    </lineage>
</organism>
<dbReference type="RefSeq" id="WP_098460897.1">
    <property type="nucleotide sequence ID" value="NZ_PDJC01000001.1"/>
</dbReference>
<dbReference type="CDD" id="cd04301">
    <property type="entry name" value="NAT_SF"/>
    <property type="match status" value="1"/>
</dbReference>